<feature type="transmembrane region" description="Helical" evidence="8">
    <location>
        <begin position="374"/>
        <end position="391"/>
    </location>
</feature>
<feature type="domain" description="DOMON" evidence="10">
    <location>
        <begin position="34"/>
        <end position="161"/>
    </location>
</feature>
<evidence type="ECO:0000256" key="2">
    <source>
        <dbReference type="ARBA" id="ARBA00022448"/>
    </source>
</evidence>
<dbReference type="STRING" id="573729.G2Q412"/>
<feature type="region of interest" description="Disordered" evidence="7">
    <location>
        <begin position="195"/>
        <end position="230"/>
    </location>
</feature>
<gene>
    <name evidence="11" type="ORF">MYCTH_2295176</name>
</gene>
<dbReference type="OMA" id="MSIVFIA"/>
<keyword evidence="12" id="KW-1185">Reference proteome</keyword>
<dbReference type="SMART" id="SM00664">
    <property type="entry name" value="DoH"/>
    <property type="match status" value="1"/>
</dbReference>
<dbReference type="InterPro" id="IPR006593">
    <property type="entry name" value="Cyt_b561/ferric_Rdtase_TM"/>
</dbReference>
<dbReference type="eggNOG" id="ENOG502S50Z">
    <property type="taxonomic scope" value="Eukaryota"/>
</dbReference>
<dbReference type="Pfam" id="PF16010">
    <property type="entry name" value="CDH-cyt"/>
    <property type="match status" value="1"/>
</dbReference>
<feature type="chain" id="PRO_5003435235" description="DOMON domain-containing protein" evidence="9">
    <location>
        <begin position="22"/>
        <end position="415"/>
    </location>
</feature>
<dbReference type="OrthoDB" id="19261at2759"/>
<dbReference type="SMART" id="SM00665">
    <property type="entry name" value="B561"/>
    <property type="match status" value="1"/>
</dbReference>
<dbReference type="InterPro" id="IPR015920">
    <property type="entry name" value="Cellobiose_DH-like_cyt"/>
</dbReference>
<protein>
    <recommendedName>
        <fullName evidence="10">DOMON domain-containing protein</fullName>
    </recommendedName>
</protein>
<evidence type="ECO:0000313" key="11">
    <source>
        <dbReference type="EMBL" id="AEO53611.1"/>
    </source>
</evidence>
<dbReference type="GO" id="GO:0016020">
    <property type="term" value="C:membrane"/>
    <property type="evidence" value="ECO:0007669"/>
    <property type="project" value="UniProtKB-SubCell"/>
</dbReference>
<dbReference type="SUPFAM" id="SSF49344">
    <property type="entry name" value="CBD9-like"/>
    <property type="match status" value="1"/>
</dbReference>
<feature type="transmembrane region" description="Helical" evidence="8">
    <location>
        <begin position="271"/>
        <end position="295"/>
    </location>
</feature>
<evidence type="ECO:0000256" key="5">
    <source>
        <dbReference type="ARBA" id="ARBA00022989"/>
    </source>
</evidence>
<evidence type="ECO:0000256" key="6">
    <source>
        <dbReference type="ARBA" id="ARBA00023136"/>
    </source>
</evidence>
<dbReference type="KEGG" id="mtm:MYCTH_2295176"/>
<dbReference type="InParanoid" id="G2Q412"/>
<feature type="transmembrane region" description="Helical" evidence="8">
    <location>
        <begin position="307"/>
        <end position="328"/>
    </location>
</feature>
<dbReference type="PANTHER" id="PTHR47797:SF4">
    <property type="entry name" value="DOMON DOMAIN-CONTAINING PROTEIN"/>
    <property type="match status" value="1"/>
</dbReference>
<dbReference type="GeneID" id="11505458"/>
<reference evidence="11 12" key="1">
    <citation type="journal article" date="2011" name="Nat. Biotechnol.">
        <title>Comparative genomic analysis of the thermophilic biomass-degrading fungi Myceliophthora thermophila and Thielavia terrestris.</title>
        <authorList>
            <person name="Berka R.M."/>
            <person name="Grigoriev I.V."/>
            <person name="Otillar R."/>
            <person name="Salamov A."/>
            <person name="Grimwood J."/>
            <person name="Reid I."/>
            <person name="Ishmael N."/>
            <person name="John T."/>
            <person name="Darmond C."/>
            <person name="Moisan M.-C."/>
            <person name="Henrissat B."/>
            <person name="Coutinho P.M."/>
            <person name="Lombard V."/>
            <person name="Natvig D.O."/>
            <person name="Lindquist E."/>
            <person name="Schmutz J."/>
            <person name="Lucas S."/>
            <person name="Harris P."/>
            <person name="Powlowski J."/>
            <person name="Bellemare A."/>
            <person name="Taylor D."/>
            <person name="Butler G."/>
            <person name="de Vries R.P."/>
            <person name="Allijn I.E."/>
            <person name="van den Brink J."/>
            <person name="Ushinsky S."/>
            <person name="Storms R."/>
            <person name="Powell A.J."/>
            <person name="Paulsen I.T."/>
            <person name="Elbourne L.D.H."/>
            <person name="Baker S.E."/>
            <person name="Magnuson J."/>
            <person name="LaBoissiere S."/>
            <person name="Clutterbuck A.J."/>
            <person name="Martinez D."/>
            <person name="Wogulis M."/>
            <person name="de Leon A.L."/>
            <person name="Rey M.W."/>
            <person name="Tsang A."/>
        </authorList>
    </citation>
    <scope>NUCLEOTIDE SEQUENCE [LARGE SCALE GENOMIC DNA]</scope>
    <source>
        <strain evidence="12">ATCC 42464 / BCRC 31852 / DSM 1799</strain>
    </source>
</reference>
<keyword evidence="5 8" id="KW-1133">Transmembrane helix</keyword>
<dbReference type="Gene3D" id="1.20.120.1770">
    <property type="match status" value="1"/>
</dbReference>
<evidence type="ECO:0000256" key="3">
    <source>
        <dbReference type="ARBA" id="ARBA00022692"/>
    </source>
</evidence>
<evidence type="ECO:0000256" key="4">
    <source>
        <dbReference type="ARBA" id="ARBA00022982"/>
    </source>
</evidence>
<keyword evidence="3 8" id="KW-0812">Transmembrane</keyword>
<evidence type="ECO:0000256" key="7">
    <source>
        <dbReference type="SAM" id="MobiDB-lite"/>
    </source>
</evidence>
<evidence type="ECO:0000256" key="8">
    <source>
        <dbReference type="SAM" id="Phobius"/>
    </source>
</evidence>
<accession>G2Q412</accession>
<dbReference type="VEuPathDB" id="FungiDB:MYCTH_2295176"/>
<evidence type="ECO:0000259" key="10">
    <source>
        <dbReference type="PROSITE" id="PS50836"/>
    </source>
</evidence>
<feature type="compositionally biased region" description="Gly residues" evidence="7">
    <location>
        <begin position="209"/>
        <end position="218"/>
    </location>
</feature>
<dbReference type="CDD" id="cd08760">
    <property type="entry name" value="Cyt_b561_FRRS1_like"/>
    <property type="match status" value="1"/>
</dbReference>
<dbReference type="RefSeq" id="XP_003658856.1">
    <property type="nucleotide sequence ID" value="XM_003658808.1"/>
</dbReference>
<sequence>MKAFGCPLLPAALLAAAPAVSEPVWYCPPGSGGTCYSIAIPVSSARAGSGNIYFRIKAPTSLQWVALGTGEGMVGANIFLMYQDGKGNVTLSPRLGVGHSEPMLDTSSTAARLTLLAGSGVSEDGSTMTANVACSNCESWDGGEMSLQSSSSGWIGAWRQGPSLATTDRATTIDQHDNVAQFRVDLTKATVSADSNPFLSTGTDEGGDGSEPGAGPDSGPGSDPGSSGGFTQISGSSKPAVLVAHGIIMALVMGLFYPLGSTIMPLIGKWWVHAAWQAVAFCLMWAGFGLGVVAGRRILGDPWNETHTVFGAVVICLLGIQPVFGILHHLHYLKVQRRGLISYVHIWWGRILMVLGVINGGLGLKLAGEEDGPVVAYSVISGVVFLGYLGYKLCRFFRHGTSETHKMAGEAPAAA</sequence>
<feature type="signal peptide" evidence="9">
    <location>
        <begin position="1"/>
        <end position="21"/>
    </location>
</feature>
<evidence type="ECO:0000256" key="9">
    <source>
        <dbReference type="SAM" id="SignalP"/>
    </source>
</evidence>
<feature type="transmembrane region" description="Helical" evidence="8">
    <location>
        <begin position="240"/>
        <end position="259"/>
    </location>
</feature>
<evidence type="ECO:0000256" key="1">
    <source>
        <dbReference type="ARBA" id="ARBA00004370"/>
    </source>
</evidence>
<name>G2Q412_THET4</name>
<proteinExistence type="predicted"/>
<keyword evidence="2" id="KW-0813">Transport</keyword>
<dbReference type="PROSITE" id="PS50836">
    <property type="entry name" value="DOMON"/>
    <property type="match status" value="1"/>
</dbReference>
<feature type="transmembrane region" description="Helical" evidence="8">
    <location>
        <begin position="340"/>
        <end position="362"/>
    </location>
</feature>
<dbReference type="EMBL" id="CP003002">
    <property type="protein sequence ID" value="AEO53611.1"/>
    <property type="molecule type" value="Genomic_DNA"/>
</dbReference>
<dbReference type="AlphaFoldDB" id="G2Q412"/>
<keyword evidence="9" id="KW-0732">Signal</keyword>
<keyword evidence="4" id="KW-0249">Electron transport</keyword>
<dbReference type="Gene3D" id="2.60.40.1210">
    <property type="entry name" value="Cellobiose dehydrogenase, cytochrome domain"/>
    <property type="match status" value="1"/>
</dbReference>
<dbReference type="HOGENOM" id="CLU_031471_1_0_1"/>
<dbReference type="Proteomes" id="UP000007322">
    <property type="component" value="Chromosome 1"/>
</dbReference>
<keyword evidence="6 8" id="KW-0472">Membrane</keyword>
<comment type="subcellular location">
    <subcellularLocation>
        <location evidence="1">Membrane</location>
    </subcellularLocation>
</comment>
<evidence type="ECO:0000313" key="12">
    <source>
        <dbReference type="Proteomes" id="UP000007322"/>
    </source>
</evidence>
<dbReference type="CDD" id="cd09630">
    <property type="entry name" value="CDH_like_cytochrome"/>
    <property type="match status" value="1"/>
</dbReference>
<dbReference type="InterPro" id="IPR005018">
    <property type="entry name" value="DOMON_domain"/>
</dbReference>
<organism evidence="11 12">
    <name type="scientific">Thermothelomyces thermophilus (strain ATCC 42464 / BCRC 31852 / DSM 1799)</name>
    <name type="common">Sporotrichum thermophile</name>
    <dbReference type="NCBI Taxonomy" id="573729"/>
    <lineage>
        <taxon>Eukaryota</taxon>
        <taxon>Fungi</taxon>
        <taxon>Dikarya</taxon>
        <taxon>Ascomycota</taxon>
        <taxon>Pezizomycotina</taxon>
        <taxon>Sordariomycetes</taxon>
        <taxon>Sordariomycetidae</taxon>
        <taxon>Sordariales</taxon>
        <taxon>Chaetomiaceae</taxon>
        <taxon>Thermothelomyces</taxon>
    </lineage>
</organism>
<dbReference type="PANTHER" id="PTHR47797">
    <property type="entry name" value="DEHYDROGENASE, PUTATIVE (AFU_ORTHOLOGUE AFUA_8G05805)-RELATED"/>
    <property type="match status" value="1"/>
</dbReference>